<name>A0ABN4XVS3_9PSED</name>
<dbReference type="InterPro" id="IPR005569">
    <property type="entry name" value="Arc_DNA-bd_dom"/>
</dbReference>
<evidence type="ECO:0000313" key="3">
    <source>
        <dbReference type="Proteomes" id="UP000191010"/>
    </source>
</evidence>
<organism evidence="2 3">
    <name type="scientific">Pseudomonas parafulva</name>
    <dbReference type="NCBI Taxonomy" id="157782"/>
    <lineage>
        <taxon>Bacteria</taxon>
        <taxon>Pseudomonadati</taxon>
        <taxon>Pseudomonadota</taxon>
        <taxon>Gammaproteobacteria</taxon>
        <taxon>Pseudomonadales</taxon>
        <taxon>Pseudomonadaceae</taxon>
        <taxon>Pseudomonas</taxon>
    </lineage>
</organism>
<accession>A0ABN4XVS3</accession>
<evidence type="ECO:0000259" key="1">
    <source>
        <dbReference type="Pfam" id="PF03869"/>
    </source>
</evidence>
<gene>
    <name evidence="2" type="ORF">B2J77_09255</name>
</gene>
<dbReference type="EMBL" id="CP019952">
    <property type="protein sequence ID" value="AQW68388.1"/>
    <property type="molecule type" value="Genomic_DNA"/>
</dbReference>
<dbReference type="InterPro" id="IPR013321">
    <property type="entry name" value="Arc_rbn_hlx_hlx"/>
</dbReference>
<sequence>MPADLREKLEASSQQAKRSLNAEIVARLEASYEYVPHSRAISLEDGVAELQDLSNQRMIVGQMKMAKFQARSALQDELDNAQSLGQKAALQAALTATKAELDGLWEQERKLSEKYYELRAQLTLNSKAPKDE</sequence>
<dbReference type="SUPFAM" id="SSF47598">
    <property type="entry name" value="Ribbon-helix-helix"/>
    <property type="match status" value="1"/>
</dbReference>
<dbReference type="InterPro" id="IPR010985">
    <property type="entry name" value="Ribbon_hlx_hlx"/>
</dbReference>
<feature type="domain" description="Arc-like DNA binding" evidence="1">
    <location>
        <begin position="1"/>
        <end position="32"/>
    </location>
</feature>
<keyword evidence="3" id="KW-1185">Reference proteome</keyword>
<reference evidence="2 3" key="1">
    <citation type="submission" date="2017-02" db="EMBL/GenBank/DDBJ databases">
        <authorList>
            <person name="Guo L."/>
        </authorList>
    </citation>
    <scope>NUCLEOTIDE SEQUENCE [LARGE SCALE GENOMIC DNA]</scope>
    <source>
        <strain evidence="2 3">PRS09-11288</strain>
    </source>
</reference>
<dbReference type="Pfam" id="PF03869">
    <property type="entry name" value="Arc"/>
    <property type="match status" value="1"/>
</dbReference>
<proteinExistence type="predicted"/>
<dbReference type="Gene3D" id="1.10.1220.10">
    <property type="entry name" value="Met repressor-like"/>
    <property type="match status" value="1"/>
</dbReference>
<evidence type="ECO:0000313" key="2">
    <source>
        <dbReference type="EMBL" id="AQW68388.1"/>
    </source>
</evidence>
<protein>
    <recommendedName>
        <fullName evidence="1">Arc-like DNA binding domain-containing protein</fullName>
    </recommendedName>
</protein>
<dbReference type="Proteomes" id="UP000191010">
    <property type="component" value="Chromosome"/>
</dbReference>